<proteinExistence type="predicted"/>
<sequence>MIPPNFQKPGFYDNFGLNPQIWARNPVSCLQARIGRNRVSMTIVV</sequence>
<protein>
    <recommendedName>
        <fullName evidence="3">Transposase</fullName>
    </recommendedName>
</protein>
<accession>A0ABR8EI27</accession>
<reference evidence="1 2" key="1">
    <citation type="journal article" date="2020" name="ISME J.">
        <title>Comparative genomics reveals insights into cyanobacterial evolution and habitat adaptation.</title>
        <authorList>
            <person name="Chen M.Y."/>
            <person name="Teng W.K."/>
            <person name="Zhao L."/>
            <person name="Hu C.X."/>
            <person name="Zhou Y.K."/>
            <person name="Han B.P."/>
            <person name="Song L.R."/>
            <person name="Shu W.S."/>
        </authorList>
    </citation>
    <scope>NUCLEOTIDE SEQUENCE [LARGE SCALE GENOMIC DNA]</scope>
    <source>
        <strain evidence="1 2">FACHB-1370</strain>
    </source>
</reference>
<evidence type="ECO:0000313" key="2">
    <source>
        <dbReference type="Proteomes" id="UP000641954"/>
    </source>
</evidence>
<comment type="caution">
    <text evidence="1">The sequence shown here is derived from an EMBL/GenBank/DDBJ whole genome shotgun (WGS) entry which is preliminary data.</text>
</comment>
<evidence type="ECO:0008006" key="3">
    <source>
        <dbReference type="Google" id="ProtNLM"/>
    </source>
</evidence>
<dbReference type="Proteomes" id="UP000641954">
    <property type="component" value="Unassembled WGS sequence"/>
</dbReference>
<name>A0ABR8EI27_9CYAN</name>
<organism evidence="1 2">
    <name type="scientific">Planktothricoides raciborskii FACHB-1370</name>
    <dbReference type="NCBI Taxonomy" id="2949576"/>
    <lineage>
        <taxon>Bacteria</taxon>
        <taxon>Bacillati</taxon>
        <taxon>Cyanobacteriota</taxon>
        <taxon>Cyanophyceae</taxon>
        <taxon>Oscillatoriophycideae</taxon>
        <taxon>Oscillatoriales</taxon>
        <taxon>Oscillatoriaceae</taxon>
        <taxon>Planktothricoides</taxon>
    </lineage>
</organism>
<keyword evidence="2" id="KW-1185">Reference proteome</keyword>
<dbReference type="RefSeq" id="WP_190879489.1">
    <property type="nucleotide sequence ID" value="NZ_JACJSK010000029.1"/>
</dbReference>
<evidence type="ECO:0000313" key="1">
    <source>
        <dbReference type="EMBL" id="MBD2545952.1"/>
    </source>
</evidence>
<dbReference type="EMBL" id="JACJSK010000029">
    <property type="protein sequence ID" value="MBD2545952.1"/>
    <property type="molecule type" value="Genomic_DNA"/>
</dbReference>
<gene>
    <name evidence="1" type="ORF">H6G72_19335</name>
</gene>